<feature type="region of interest" description="Disordered" evidence="1">
    <location>
        <begin position="71"/>
        <end position="93"/>
    </location>
</feature>
<reference evidence="2 3" key="1">
    <citation type="submission" date="2020-06" db="EMBL/GenBank/DDBJ databases">
        <title>Limosilactobacillus sp. nov.</title>
        <authorList>
            <person name="Ksiezarek M."/>
            <person name="Goncalves Ribeiro T."/>
            <person name="Rocha J."/>
            <person name="Grosso F."/>
            <person name="Peixe L."/>
        </authorList>
    </citation>
    <scope>NUCLEOTIDE SEQUENCE [LARGE SCALE GENOMIC DNA]</scope>
    <source>
        <strain evidence="3">c9Ua_26_M</strain>
    </source>
</reference>
<dbReference type="InterPro" id="IPR007499">
    <property type="entry name" value="ERF_bacteria_virus"/>
</dbReference>
<feature type="region of interest" description="Disordered" evidence="1">
    <location>
        <begin position="123"/>
        <end position="145"/>
    </location>
</feature>
<sequence length="218" mass="24558">MTLSEVQFELKAPKGQFNKFGHYAYRSNEDILKAAKPLLKKYGDNLELSDEPILVGDWHYIKATATFTDKDGKQTSSTGYAREPLNKKGMDESQITGTASSYARKYALNGLFLIDDTKDADTNEYHQQNQQRQPKRSASKQQNNSLTANANRYKALVNEYAKITGSNFDAVNNDVKGIMQSSSDNGQMSKNDYLKKSIELVERMLTSAKQMKQEEQTG</sequence>
<evidence type="ECO:0000313" key="3">
    <source>
        <dbReference type="Proteomes" id="UP000645007"/>
    </source>
</evidence>
<dbReference type="Proteomes" id="UP000645007">
    <property type="component" value="Unassembled WGS sequence"/>
</dbReference>
<evidence type="ECO:0000256" key="1">
    <source>
        <dbReference type="SAM" id="MobiDB-lite"/>
    </source>
</evidence>
<dbReference type="RefSeq" id="WP_191910760.1">
    <property type="nucleotide sequence ID" value="NZ_JABUXR010000002.1"/>
</dbReference>
<organism evidence="2 3">
    <name type="scientific">Limosilactobacillus urinaemulieris</name>
    <dbReference type="NCBI Taxonomy" id="2742600"/>
    <lineage>
        <taxon>Bacteria</taxon>
        <taxon>Bacillati</taxon>
        <taxon>Bacillota</taxon>
        <taxon>Bacilli</taxon>
        <taxon>Lactobacillales</taxon>
        <taxon>Lactobacillaceae</taxon>
        <taxon>Limosilactobacillus</taxon>
    </lineage>
</organism>
<name>A0ABR8ZI26_9LACO</name>
<evidence type="ECO:0000313" key="2">
    <source>
        <dbReference type="EMBL" id="MBD8084934.1"/>
    </source>
</evidence>
<accession>A0ABR8ZI26</accession>
<gene>
    <name evidence="2" type="ORF">HUK45_01420</name>
</gene>
<comment type="caution">
    <text evidence="2">The sequence shown here is derived from an EMBL/GenBank/DDBJ whole genome shotgun (WGS) entry which is preliminary data.</text>
</comment>
<proteinExistence type="predicted"/>
<keyword evidence="3" id="KW-1185">Reference proteome</keyword>
<dbReference type="EMBL" id="JABUXR010000002">
    <property type="protein sequence ID" value="MBD8084934.1"/>
    <property type="molecule type" value="Genomic_DNA"/>
</dbReference>
<dbReference type="Pfam" id="PF04404">
    <property type="entry name" value="ERF"/>
    <property type="match status" value="1"/>
</dbReference>
<protein>
    <submittedName>
        <fullName evidence="2">ERF family protein</fullName>
    </submittedName>
</protein>